<reference evidence="12" key="1">
    <citation type="submission" date="2014-04" db="EMBL/GenBank/DDBJ databases">
        <title>Evolutionary Origins and Diversification of the Mycorrhizal Mutualists.</title>
        <authorList>
            <consortium name="DOE Joint Genome Institute"/>
            <consortium name="Mycorrhizal Genomics Consortium"/>
            <person name="Kohler A."/>
            <person name="Kuo A."/>
            <person name="Nagy L.G."/>
            <person name="Floudas D."/>
            <person name="Copeland A."/>
            <person name="Barry K.W."/>
            <person name="Cichocki N."/>
            <person name="Veneault-Fourrey C."/>
            <person name="LaButti K."/>
            <person name="Lindquist E.A."/>
            <person name="Lipzen A."/>
            <person name="Lundell T."/>
            <person name="Morin E."/>
            <person name="Murat C."/>
            <person name="Riley R."/>
            <person name="Ohm R."/>
            <person name="Sun H."/>
            <person name="Tunlid A."/>
            <person name="Henrissat B."/>
            <person name="Grigoriev I.V."/>
            <person name="Hibbett D.S."/>
            <person name="Martin F."/>
        </authorList>
    </citation>
    <scope>NUCLEOTIDE SEQUENCE [LARGE SCALE GENOMIC DNA]</scope>
    <source>
        <strain evidence="12">FD-334 SS-4</strain>
    </source>
</reference>
<evidence type="ECO:0000313" key="12">
    <source>
        <dbReference type="Proteomes" id="UP000054270"/>
    </source>
</evidence>
<dbReference type="EMBL" id="KN817528">
    <property type="protein sequence ID" value="KJA26389.1"/>
    <property type="molecule type" value="Genomic_DNA"/>
</dbReference>
<keyword evidence="12" id="KW-1185">Reference proteome</keyword>
<feature type="region of interest" description="Disordered" evidence="10">
    <location>
        <begin position="671"/>
        <end position="691"/>
    </location>
</feature>
<evidence type="ECO:0000256" key="6">
    <source>
        <dbReference type="ARBA" id="ARBA00022741"/>
    </source>
</evidence>
<gene>
    <name evidence="11" type="ORF">HYPSUDRAFT_75557</name>
</gene>
<comment type="similarity">
    <text evidence="2">Belongs to the SELO family.</text>
</comment>
<dbReference type="PANTHER" id="PTHR32057">
    <property type="entry name" value="PROTEIN ADENYLYLTRANSFERASE SELO, MITOCHONDRIAL"/>
    <property type="match status" value="1"/>
</dbReference>
<evidence type="ECO:0000256" key="7">
    <source>
        <dbReference type="ARBA" id="ARBA00022840"/>
    </source>
</evidence>
<proteinExistence type="inferred from homology"/>
<dbReference type="OMA" id="YGPYGWL"/>
<dbReference type="GO" id="GO:0005739">
    <property type="term" value="C:mitochondrion"/>
    <property type="evidence" value="ECO:0007669"/>
    <property type="project" value="TreeGrafter"/>
</dbReference>
<dbReference type="STRING" id="945553.A0A0D2P643"/>
<sequence>MYALLRPTMAKYSISALPLAPASALLIHALVPDPHTPSPAAFRRLQAETPSAQRRARILAASAHFSHVAPFPVSFPYAIEPPFPASDSPNYIEEWLAAREAVHPVPPDAAHPDAPLRKYTSKHRDTPLELIGLAEAGLHDCVPHLDVGDAFALLGTPGLVPESDDTGGPQPSDIARVAAAREDLIDVLSGQSVLMSPDGGDSTTAFAPWALRYSGHQFGSFAGQLGDGRAISIHVTPHPSDPERTYELQLKGSGRTPFSRTADGLAVLRSSIREYLCSEAMAALHIPTTRSLALVSLPELAVQRETTETACVLTRMAPSFLRIGNFEAFNGPTDMFFFGGGQQKPDWEGLRILGEWVAHKVLGFAPGSTWGAELVLEVARRNATMVAGWQAYGFMHGVMNTDNISVLGLTIDFGPYAFMDVFDPHHICNHTDEGGRYAYKFQPNMIVYAVRALLNALAPLIGSEAELSGAVAKGWAADATPEQIKTWAQAAQDRLRDEVDRVVQSTAATEYARLMHKRLGLRRTDATDETQLVRPLLALLEEHALDFHGTFRLLARFAPGAGADAEEALIVRLLALCGAPERLDRTAAGAAWHAWLATYAQRIASEREEWADAGTADADVDAARGAAMRAANPRFVLRQWLLEEVIAHVERDAASGKRVLAKVMHMASNPYEPWGAEDDDDTPEAELSAEERAERRFCSLGERKMLGFQCSCSS</sequence>
<evidence type="ECO:0000256" key="1">
    <source>
        <dbReference type="ARBA" id="ARBA00001946"/>
    </source>
</evidence>
<dbReference type="GO" id="GO:0046872">
    <property type="term" value="F:metal ion binding"/>
    <property type="evidence" value="ECO:0007669"/>
    <property type="project" value="UniProtKB-KW"/>
</dbReference>
<evidence type="ECO:0000256" key="10">
    <source>
        <dbReference type="SAM" id="MobiDB-lite"/>
    </source>
</evidence>
<dbReference type="OrthoDB" id="10254721at2759"/>
<feature type="compositionally biased region" description="Acidic residues" evidence="10">
    <location>
        <begin position="675"/>
        <end position="688"/>
    </location>
</feature>
<keyword evidence="6" id="KW-0547">Nucleotide-binding</keyword>
<evidence type="ECO:0000256" key="3">
    <source>
        <dbReference type="ARBA" id="ARBA00022679"/>
    </source>
</evidence>
<evidence type="ECO:0000256" key="8">
    <source>
        <dbReference type="ARBA" id="ARBA00022842"/>
    </source>
</evidence>
<keyword evidence="5" id="KW-0479">Metal-binding</keyword>
<evidence type="ECO:0000256" key="9">
    <source>
        <dbReference type="ARBA" id="ARBA00031547"/>
    </source>
</evidence>
<dbReference type="PANTHER" id="PTHR32057:SF14">
    <property type="entry name" value="PROTEIN ADENYLYLTRANSFERASE SELO, MITOCHONDRIAL"/>
    <property type="match status" value="1"/>
</dbReference>
<evidence type="ECO:0000313" key="11">
    <source>
        <dbReference type="EMBL" id="KJA26389.1"/>
    </source>
</evidence>
<comment type="cofactor">
    <cofactor evidence="1">
        <name>Mg(2+)</name>
        <dbReference type="ChEBI" id="CHEBI:18420"/>
    </cofactor>
</comment>
<keyword evidence="8" id="KW-0460">Magnesium</keyword>
<evidence type="ECO:0000256" key="5">
    <source>
        <dbReference type="ARBA" id="ARBA00022723"/>
    </source>
</evidence>
<dbReference type="InterPro" id="IPR003846">
    <property type="entry name" value="SelO"/>
</dbReference>
<keyword evidence="7" id="KW-0067">ATP-binding</keyword>
<keyword evidence="4" id="KW-0548">Nucleotidyltransferase</keyword>
<organism evidence="11 12">
    <name type="scientific">Hypholoma sublateritium (strain FD-334 SS-4)</name>
    <dbReference type="NCBI Taxonomy" id="945553"/>
    <lineage>
        <taxon>Eukaryota</taxon>
        <taxon>Fungi</taxon>
        <taxon>Dikarya</taxon>
        <taxon>Basidiomycota</taxon>
        <taxon>Agaricomycotina</taxon>
        <taxon>Agaricomycetes</taxon>
        <taxon>Agaricomycetidae</taxon>
        <taxon>Agaricales</taxon>
        <taxon>Agaricineae</taxon>
        <taxon>Strophariaceae</taxon>
        <taxon>Hypholoma</taxon>
    </lineage>
</organism>
<dbReference type="Proteomes" id="UP000054270">
    <property type="component" value="Unassembled WGS sequence"/>
</dbReference>
<evidence type="ECO:0000256" key="4">
    <source>
        <dbReference type="ARBA" id="ARBA00022695"/>
    </source>
</evidence>
<protein>
    <recommendedName>
        <fullName evidence="9">Selenoprotein O</fullName>
    </recommendedName>
</protein>
<dbReference type="Pfam" id="PF02696">
    <property type="entry name" value="SelO"/>
    <property type="match status" value="1"/>
</dbReference>
<accession>A0A0D2P643</accession>
<keyword evidence="3" id="KW-0808">Transferase</keyword>
<dbReference type="AlphaFoldDB" id="A0A0D2P643"/>
<dbReference type="GO" id="GO:0005524">
    <property type="term" value="F:ATP binding"/>
    <property type="evidence" value="ECO:0007669"/>
    <property type="project" value="UniProtKB-KW"/>
</dbReference>
<evidence type="ECO:0000256" key="2">
    <source>
        <dbReference type="ARBA" id="ARBA00009747"/>
    </source>
</evidence>
<dbReference type="GO" id="GO:0070733">
    <property type="term" value="F:AMPylase activity"/>
    <property type="evidence" value="ECO:0007669"/>
    <property type="project" value="TreeGrafter"/>
</dbReference>
<name>A0A0D2P643_HYPSF</name>